<dbReference type="Gene3D" id="3.40.250.10">
    <property type="entry name" value="Rhodanese-like domain"/>
    <property type="match status" value="1"/>
</dbReference>
<dbReference type="RefSeq" id="WP_043165458.1">
    <property type="nucleotide sequence ID" value="NZ_JDUV01000006.1"/>
</dbReference>
<accession>A0A086ZXQ1</accession>
<dbReference type="AlphaFoldDB" id="A0A086ZXQ1"/>
<dbReference type="SUPFAM" id="SSF52821">
    <property type="entry name" value="Rhodanese/Cell cycle control phosphatase"/>
    <property type="match status" value="1"/>
</dbReference>
<dbReference type="EMBL" id="JGYS01000022">
    <property type="protein sequence ID" value="KFI51301.1"/>
    <property type="molecule type" value="Genomic_DNA"/>
</dbReference>
<dbReference type="PANTHER" id="PTHR43031">
    <property type="entry name" value="FAD-DEPENDENT OXIDOREDUCTASE"/>
    <property type="match status" value="1"/>
</dbReference>
<dbReference type="InterPro" id="IPR036873">
    <property type="entry name" value="Rhodanese-like_dom_sf"/>
</dbReference>
<feature type="domain" description="Rhodanese" evidence="1">
    <location>
        <begin position="43"/>
        <end position="130"/>
    </location>
</feature>
<dbReference type="Proteomes" id="UP000029072">
    <property type="component" value="Unassembled WGS sequence"/>
</dbReference>
<organism evidence="2 3">
    <name type="scientific">Bifidobacterium callitrichos DSM 23973</name>
    <dbReference type="NCBI Taxonomy" id="1437609"/>
    <lineage>
        <taxon>Bacteria</taxon>
        <taxon>Bacillati</taxon>
        <taxon>Actinomycetota</taxon>
        <taxon>Actinomycetes</taxon>
        <taxon>Bifidobacteriales</taxon>
        <taxon>Bifidobacteriaceae</taxon>
        <taxon>Bifidobacterium</taxon>
    </lineage>
</organism>
<sequence length="131" mass="13972">MSIALQLHANDADAVDTADAEPAFRRIGPAEFAVIVTSGTTGEGEPVTLLDLREPADVAACPIEGAINAPLDPLAKVLRTVPKTRTVVVYCTEGWWSEEVAEILADRGYDVASLEGGFRAYREYAESHGLA</sequence>
<dbReference type="eggNOG" id="COG0607">
    <property type="taxonomic scope" value="Bacteria"/>
</dbReference>
<comment type="caution">
    <text evidence="2">The sequence shown here is derived from an EMBL/GenBank/DDBJ whole genome shotgun (WGS) entry which is preliminary data.</text>
</comment>
<proteinExistence type="predicted"/>
<dbReference type="SMART" id="SM00450">
    <property type="entry name" value="RHOD"/>
    <property type="match status" value="1"/>
</dbReference>
<evidence type="ECO:0000313" key="2">
    <source>
        <dbReference type="EMBL" id="KFI51301.1"/>
    </source>
</evidence>
<gene>
    <name evidence="2" type="ORF">BCAL_1031</name>
</gene>
<dbReference type="OrthoDB" id="9800872at2"/>
<evidence type="ECO:0000259" key="1">
    <source>
        <dbReference type="PROSITE" id="PS50206"/>
    </source>
</evidence>
<name>A0A086ZXQ1_9BIFI</name>
<protein>
    <submittedName>
        <fullName evidence="2">Rhodanese domain-containing protein</fullName>
    </submittedName>
</protein>
<dbReference type="CDD" id="cd00158">
    <property type="entry name" value="RHOD"/>
    <property type="match status" value="1"/>
</dbReference>
<dbReference type="InterPro" id="IPR001763">
    <property type="entry name" value="Rhodanese-like_dom"/>
</dbReference>
<reference evidence="2 3" key="1">
    <citation type="submission" date="2014-03" db="EMBL/GenBank/DDBJ databases">
        <title>Genomics of Bifidobacteria.</title>
        <authorList>
            <person name="Ventura M."/>
            <person name="Milani C."/>
            <person name="Lugli G.A."/>
        </authorList>
    </citation>
    <scope>NUCLEOTIDE SEQUENCE [LARGE SCALE GENOMIC DNA]</scope>
    <source>
        <strain evidence="2 3">DSM 23973</strain>
    </source>
</reference>
<evidence type="ECO:0000313" key="3">
    <source>
        <dbReference type="Proteomes" id="UP000029072"/>
    </source>
</evidence>
<dbReference type="PROSITE" id="PS50206">
    <property type="entry name" value="RHODANESE_3"/>
    <property type="match status" value="1"/>
</dbReference>
<dbReference type="PANTHER" id="PTHR43031:SF1">
    <property type="entry name" value="PYRIDINE NUCLEOTIDE-DISULPHIDE OXIDOREDUCTASE"/>
    <property type="match status" value="1"/>
</dbReference>
<dbReference type="Pfam" id="PF00581">
    <property type="entry name" value="Rhodanese"/>
    <property type="match status" value="1"/>
</dbReference>
<dbReference type="InterPro" id="IPR050229">
    <property type="entry name" value="GlpE_sulfurtransferase"/>
</dbReference>
<dbReference type="STRING" id="1437609.BCAL_1031"/>